<feature type="region of interest" description="Disordered" evidence="2">
    <location>
        <begin position="450"/>
        <end position="469"/>
    </location>
</feature>
<proteinExistence type="predicted"/>
<comment type="subcellular location">
    <subcellularLocation>
        <location evidence="1">Nucleus</location>
    </subcellularLocation>
</comment>
<dbReference type="Pfam" id="PF15963">
    <property type="entry name" value="Myb_DNA-bind_7"/>
    <property type="match status" value="1"/>
</dbReference>
<dbReference type="PROSITE" id="PS51293">
    <property type="entry name" value="SANT"/>
    <property type="match status" value="1"/>
</dbReference>
<evidence type="ECO:0000256" key="1">
    <source>
        <dbReference type="ARBA" id="ARBA00004123"/>
    </source>
</evidence>
<feature type="compositionally biased region" description="Polar residues" evidence="2">
    <location>
        <begin position="135"/>
        <end position="148"/>
    </location>
</feature>
<dbReference type="GO" id="GO:0000126">
    <property type="term" value="C:transcription factor TFIIIB complex"/>
    <property type="evidence" value="ECO:0007669"/>
    <property type="project" value="TreeGrafter"/>
</dbReference>
<protein>
    <submittedName>
        <fullName evidence="5">SANT domain-containing protein</fullName>
    </submittedName>
</protein>
<keyword evidence="4" id="KW-1185">Reference proteome</keyword>
<feature type="region of interest" description="Disordered" evidence="2">
    <location>
        <begin position="135"/>
        <end position="159"/>
    </location>
</feature>
<organism evidence="4 5">
    <name type="scientific">Acrobeloides nanus</name>
    <dbReference type="NCBI Taxonomy" id="290746"/>
    <lineage>
        <taxon>Eukaryota</taxon>
        <taxon>Metazoa</taxon>
        <taxon>Ecdysozoa</taxon>
        <taxon>Nematoda</taxon>
        <taxon>Chromadorea</taxon>
        <taxon>Rhabditida</taxon>
        <taxon>Tylenchina</taxon>
        <taxon>Cephalobomorpha</taxon>
        <taxon>Cephaloboidea</taxon>
        <taxon>Cephalobidae</taxon>
        <taxon>Acrobeloides</taxon>
    </lineage>
</organism>
<feature type="region of interest" description="Disordered" evidence="2">
    <location>
        <begin position="286"/>
        <end position="314"/>
    </location>
</feature>
<dbReference type="SMART" id="SM00717">
    <property type="entry name" value="SANT"/>
    <property type="match status" value="1"/>
</dbReference>
<feature type="domain" description="SANT" evidence="3">
    <location>
        <begin position="363"/>
        <end position="414"/>
    </location>
</feature>
<dbReference type="WBParaSite" id="ACRNAN_Path_736.g2785.t1">
    <property type="protein sequence ID" value="ACRNAN_Path_736.g2785.t1"/>
    <property type="gene ID" value="ACRNAN_Path_736.g2785"/>
</dbReference>
<dbReference type="PANTHER" id="PTHR22929:SF0">
    <property type="entry name" value="TRANSCRIPTION FACTOR TFIIIB COMPONENT B'' HOMOLOG"/>
    <property type="match status" value="1"/>
</dbReference>
<feature type="compositionally biased region" description="Basic and acidic residues" evidence="2">
    <location>
        <begin position="30"/>
        <end position="45"/>
    </location>
</feature>
<feature type="compositionally biased region" description="Basic and acidic residues" evidence="2">
    <location>
        <begin position="450"/>
        <end position="466"/>
    </location>
</feature>
<evidence type="ECO:0000313" key="5">
    <source>
        <dbReference type="WBParaSite" id="ACRNAN_Path_736.g2785.t1"/>
    </source>
</evidence>
<dbReference type="InterPro" id="IPR001005">
    <property type="entry name" value="SANT/Myb"/>
</dbReference>
<dbReference type="GO" id="GO:0005634">
    <property type="term" value="C:nucleus"/>
    <property type="evidence" value="ECO:0007669"/>
    <property type="project" value="UniProtKB-SubCell"/>
</dbReference>
<feature type="region of interest" description="Disordered" evidence="2">
    <location>
        <begin position="217"/>
        <end position="237"/>
    </location>
</feature>
<dbReference type="Proteomes" id="UP000887540">
    <property type="component" value="Unplaced"/>
</dbReference>
<dbReference type="InterPro" id="IPR009057">
    <property type="entry name" value="Homeodomain-like_sf"/>
</dbReference>
<feature type="compositionally biased region" description="Polar residues" evidence="2">
    <location>
        <begin position="292"/>
        <end position="305"/>
    </location>
</feature>
<dbReference type="InterPro" id="IPR017884">
    <property type="entry name" value="SANT_dom"/>
</dbReference>
<dbReference type="CDD" id="cd00167">
    <property type="entry name" value="SANT"/>
    <property type="match status" value="1"/>
</dbReference>
<name>A0A914CAN5_9BILA</name>
<dbReference type="InterPro" id="IPR039467">
    <property type="entry name" value="TFIIIB_B''_Myb"/>
</dbReference>
<dbReference type="SUPFAM" id="SSF46689">
    <property type="entry name" value="Homeodomain-like"/>
    <property type="match status" value="1"/>
</dbReference>
<dbReference type="GO" id="GO:0001156">
    <property type="term" value="F:TFIIIC-class transcription factor complex binding"/>
    <property type="evidence" value="ECO:0007669"/>
    <property type="project" value="TreeGrafter"/>
</dbReference>
<evidence type="ECO:0000256" key="2">
    <source>
        <dbReference type="SAM" id="MobiDB-lite"/>
    </source>
</evidence>
<reference evidence="5" key="1">
    <citation type="submission" date="2022-11" db="UniProtKB">
        <authorList>
            <consortium name="WormBaseParasite"/>
        </authorList>
    </citation>
    <scope>IDENTIFICATION</scope>
</reference>
<dbReference type="GO" id="GO:0070898">
    <property type="term" value="P:RNA polymerase III preinitiation complex assembly"/>
    <property type="evidence" value="ECO:0007669"/>
    <property type="project" value="TreeGrafter"/>
</dbReference>
<sequence length="491" mass="55784">MSRRVRFHAKPNVGSVKTNAAIVNKPNKKSLKDDLSTQNETEKKLLSSKISEKQLIQSQPNNPLTPIELTRTSEKTNSEKADESSKNLKVPSDQPSTSEETTNQLISRRPRFVAKPNLGAFKSSFKPPPLIQRYSSSKEATAEATTSFHTEDNSRQESAATSLLQLSMSWPSELPPPPSYMMPFPLPATPKRIEPDDPLSRIRSPSPKKYATLSNVRVPTPGSPIKFPGSPGKRQRTISGQSIMSKVKKLRKPSTEELDAKTFTLSDLISWKPNVENDLKKKIKDKRKQLEQNDNNPDTPQSAPTEKTENINGPRVKVDEAGNIVIDEESLIMSQIPETSSLQTIDDDLIAKKLNSWSFRKWKRTSTWSKLETDLFYEVLGACGPDFGLMHEYIPTRTRAEIKKKFNKEEKTDRKRIDERLKNPAILDDVEIRRITQHYYHLIEEEENQKNELKKEKEARKAENRNRRSTVNSDIISGVSSLVQAHQIQYS</sequence>
<feature type="compositionally biased region" description="Basic and acidic residues" evidence="2">
    <location>
        <begin position="71"/>
        <end position="86"/>
    </location>
</feature>
<dbReference type="AlphaFoldDB" id="A0A914CAN5"/>
<evidence type="ECO:0000313" key="4">
    <source>
        <dbReference type="Proteomes" id="UP000887540"/>
    </source>
</evidence>
<accession>A0A914CAN5</accession>
<evidence type="ECO:0000259" key="3">
    <source>
        <dbReference type="PROSITE" id="PS51293"/>
    </source>
</evidence>
<dbReference type="Gene3D" id="1.10.10.60">
    <property type="entry name" value="Homeodomain-like"/>
    <property type="match status" value="1"/>
</dbReference>
<feature type="region of interest" description="Disordered" evidence="2">
    <location>
        <begin position="1"/>
        <end position="104"/>
    </location>
</feature>
<feature type="compositionally biased region" description="Polar residues" evidence="2">
    <location>
        <begin position="93"/>
        <end position="104"/>
    </location>
</feature>
<dbReference type="PANTHER" id="PTHR22929">
    <property type="entry name" value="RNA POLYMERASE III TRANSCRIPTION INITIATION FACTOR B"/>
    <property type="match status" value="1"/>
</dbReference>